<dbReference type="AlphaFoldDB" id="A0A816FWQ4"/>
<comment type="caution">
    <text evidence="10">The sequence shown here is derived from an EMBL/GenBank/DDBJ whole genome shotgun (WGS) entry which is preliminary data.</text>
</comment>
<dbReference type="GO" id="GO:0031966">
    <property type="term" value="C:mitochondrial membrane"/>
    <property type="evidence" value="ECO:0007669"/>
    <property type="project" value="UniProtKB-SubCell"/>
</dbReference>
<dbReference type="Pfam" id="PF04826">
    <property type="entry name" value="Arm_2"/>
    <property type="match status" value="1"/>
</dbReference>
<evidence type="ECO:0000256" key="6">
    <source>
        <dbReference type="ARBA" id="ARBA00023136"/>
    </source>
</evidence>
<feature type="compositionally biased region" description="Polar residues" evidence="7">
    <location>
        <begin position="407"/>
        <end position="434"/>
    </location>
</feature>
<feature type="transmembrane region" description="Helical" evidence="8">
    <location>
        <begin position="12"/>
        <end position="32"/>
    </location>
</feature>
<evidence type="ECO:0000256" key="5">
    <source>
        <dbReference type="ARBA" id="ARBA00023128"/>
    </source>
</evidence>
<evidence type="ECO:0000256" key="1">
    <source>
        <dbReference type="ARBA" id="ARBA00004167"/>
    </source>
</evidence>
<evidence type="ECO:0000256" key="2">
    <source>
        <dbReference type="ARBA" id="ARBA00004325"/>
    </source>
</evidence>
<keyword evidence="11" id="KW-1185">Reference proteome</keyword>
<evidence type="ECO:0000256" key="8">
    <source>
        <dbReference type="SAM" id="Phobius"/>
    </source>
</evidence>
<dbReference type="PANTHER" id="PTHR15712:SF23">
    <property type="entry name" value="ARMADILLO REPEAT CONTAINING 10"/>
    <property type="match status" value="1"/>
</dbReference>
<organism evidence="10 11">
    <name type="scientific">Adineta ricciae</name>
    <name type="common">Rotifer</name>
    <dbReference type="NCBI Taxonomy" id="249248"/>
    <lineage>
        <taxon>Eukaryota</taxon>
        <taxon>Metazoa</taxon>
        <taxon>Spiralia</taxon>
        <taxon>Gnathifera</taxon>
        <taxon>Rotifera</taxon>
        <taxon>Eurotatoria</taxon>
        <taxon>Bdelloidea</taxon>
        <taxon>Adinetida</taxon>
        <taxon>Adinetidae</taxon>
        <taxon>Adineta</taxon>
    </lineage>
</organism>
<evidence type="ECO:0000256" key="3">
    <source>
        <dbReference type="ARBA" id="ARBA00022692"/>
    </source>
</evidence>
<protein>
    <recommendedName>
        <fullName evidence="9">Armadillo repeat-containing domain-containing protein</fullName>
    </recommendedName>
</protein>
<keyword evidence="6 8" id="KW-0472">Membrane</keyword>
<dbReference type="InterPro" id="IPR011989">
    <property type="entry name" value="ARM-like"/>
</dbReference>
<feature type="region of interest" description="Disordered" evidence="7">
    <location>
        <begin position="396"/>
        <end position="434"/>
    </location>
</feature>
<dbReference type="Gene3D" id="1.25.10.10">
    <property type="entry name" value="Leucine-rich Repeat Variant"/>
    <property type="match status" value="1"/>
</dbReference>
<feature type="compositionally biased region" description="Polar residues" evidence="7">
    <location>
        <begin position="457"/>
        <end position="482"/>
    </location>
</feature>
<dbReference type="EMBL" id="CAJNOR010012341">
    <property type="protein sequence ID" value="CAF1667092.1"/>
    <property type="molecule type" value="Genomic_DNA"/>
</dbReference>
<name>A0A816FWQ4_ADIRI</name>
<dbReference type="PANTHER" id="PTHR15712">
    <property type="entry name" value="ARMADILLO REPEAT CONTAINING PROTEIN"/>
    <property type="match status" value="1"/>
</dbReference>
<feature type="non-terminal residue" evidence="10">
    <location>
        <position position="1"/>
    </location>
</feature>
<evidence type="ECO:0000256" key="4">
    <source>
        <dbReference type="ARBA" id="ARBA00022989"/>
    </source>
</evidence>
<comment type="subcellular location">
    <subcellularLocation>
        <location evidence="1">Membrane</location>
        <topology evidence="1">Single-pass membrane protein</topology>
    </subcellularLocation>
    <subcellularLocation>
        <location evidence="2">Mitochondrion membrane</location>
    </subcellularLocation>
</comment>
<accession>A0A816FWQ4</accession>
<evidence type="ECO:0000259" key="9">
    <source>
        <dbReference type="Pfam" id="PF04826"/>
    </source>
</evidence>
<evidence type="ECO:0000313" key="10">
    <source>
        <dbReference type="EMBL" id="CAF1667092.1"/>
    </source>
</evidence>
<evidence type="ECO:0000256" key="7">
    <source>
        <dbReference type="SAM" id="MobiDB-lite"/>
    </source>
</evidence>
<proteinExistence type="predicted"/>
<dbReference type="Proteomes" id="UP000663828">
    <property type="component" value="Unassembled WGS sequence"/>
</dbReference>
<keyword evidence="3 8" id="KW-0812">Transmembrane</keyword>
<dbReference type="InterPro" id="IPR051303">
    <property type="entry name" value="Armcx_regulator"/>
</dbReference>
<dbReference type="InterPro" id="IPR006911">
    <property type="entry name" value="ARM-rpt_dom"/>
</dbReference>
<gene>
    <name evidence="10" type="ORF">XAT740_LOCUS57981</name>
</gene>
<reference evidence="10" key="1">
    <citation type="submission" date="2021-02" db="EMBL/GenBank/DDBJ databases">
        <authorList>
            <person name="Nowell W R."/>
        </authorList>
    </citation>
    <scope>NUCLEOTIDE SEQUENCE</scope>
</reference>
<keyword evidence="4 8" id="KW-1133">Transmembrane helix</keyword>
<keyword evidence="5" id="KW-0496">Mitochondrion</keyword>
<sequence>SVSVAMSHRQKIYVGLAISAGVCTGIAVFLYLRQRRQIALSKAPDDKSRSLTPASIIASLKSPRGRDYNEITSVDSNQSSVESVRFQSGGANFEVNIPGGGAALTPEQAIVLVRFLDEINGDIERLNRILTNIANAATFTESQVNLTNAGCIERLRELLSSVENETTTYKILLALNNLALNDYTISHFSGLVLNVINLCRTTPSKSLVRLYGLNLLVNMSVLEHLHSEYMKNITDLGQLIESTFDNNEEALSAGKILVNLSTNKSNLETLLKLTGIDMKTIVNICTPKKKSVDTDESTKLEDILLRYLTFYCNLAEITVNDLKLGTTNESNMLLYDPIPYGENAVYFELFDHGKQMSTKSILRPQYSSPSVNNQIKRLRQSLDTIRQIQFESSVSSVQDEFNESDHVQSPSITDSSTPKKVTPVSDNESPTQNTFENFEKDINDEFADDDTILPGETTPSDQSLASFRSAYSTNENNTFTSPEKSHST</sequence>
<dbReference type="SUPFAM" id="SSF48371">
    <property type="entry name" value="ARM repeat"/>
    <property type="match status" value="1"/>
</dbReference>
<feature type="domain" description="Armadillo repeat-containing" evidence="9">
    <location>
        <begin position="121"/>
        <end position="274"/>
    </location>
</feature>
<feature type="region of interest" description="Disordered" evidence="7">
    <location>
        <begin position="448"/>
        <end position="488"/>
    </location>
</feature>
<dbReference type="InterPro" id="IPR016024">
    <property type="entry name" value="ARM-type_fold"/>
</dbReference>
<evidence type="ECO:0000313" key="11">
    <source>
        <dbReference type="Proteomes" id="UP000663828"/>
    </source>
</evidence>